<comment type="caution">
    <text evidence="1">The sequence shown here is derived from an EMBL/GenBank/DDBJ whole genome shotgun (WGS) entry which is preliminary data.</text>
</comment>
<name>A0A0D7X169_9BACL</name>
<accession>A0A0D7X169</accession>
<reference evidence="1 2" key="1">
    <citation type="submission" date="2014-11" db="EMBL/GenBank/DDBJ databases">
        <title>Draft Genome Sequences of Paenibacillus polymyxa NRRL B-30509 and Paenibacillus terrae NRRL B-30644, Strains from a Poultry Environment that Produce Tridecaptin A and Paenicidins.</title>
        <authorList>
            <person name="van Belkum M.J."/>
            <person name="Lohans C.T."/>
            <person name="Vederas J.C."/>
        </authorList>
    </citation>
    <scope>NUCLEOTIDE SEQUENCE [LARGE SCALE GENOMIC DNA]</scope>
    <source>
        <strain evidence="1 2">NRRL B-30644</strain>
    </source>
</reference>
<dbReference type="EMBL" id="JTHP01000023">
    <property type="protein sequence ID" value="KJD45191.1"/>
    <property type="molecule type" value="Genomic_DNA"/>
</dbReference>
<keyword evidence="2" id="KW-1185">Reference proteome</keyword>
<proteinExistence type="predicted"/>
<gene>
    <name evidence="1" type="ORF">QD47_13050</name>
</gene>
<sequence length="80" mass="9190">MQEEPQQILERMKEKVFEVQIEENALAHVQEQYKASNITSENGGACVRIVSDSKPIEGDVRSVKPNLEDVYLYMFDQDSN</sequence>
<dbReference type="PATRIC" id="fig|159743.3.peg.2901"/>
<organism evidence="1 2">
    <name type="scientific">Paenibacillus terrae</name>
    <dbReference type="NCBI Taxonomy" id="159743"/>
    <lineage>
        <taxon>Bacteria</taxon>
        <taxon>Bacillati</taxon>
        <taxon>Bacillota</taxon>
        <taxon>Bacilli</taxon>
        <taxon>Bacillales</taxon>
        <taxon>Paenibacillaceae</taxon>
        <taxon>Paenibacillus</taxon>
    </lineage>
</organism>
<dbReference type="AlphaFoldDB" id="A0A0D7X169"/>
<evidence type="ECO:0000313" key="2">
    <source>
        <dbReference type="Proteomes" id="UP000032534"/>
    </source>
</evidence>
<dbReference type="Proteomes" id="UP000032534">
    <property type="component" value="Unassembled WGS sequence"/>
</dbReference>
<evidence type="ECO:0000313" key="1">
    <source>
        <dbReference type="EMBL" id="KJD45191.1"/>
    </source>
</evidence>
<protein>
    <submittedName>
        <fullName evidence="1">Uncharacterized protein</fullName>
    </submittedName>
</protein>